<evidence type="ECO:0000259" key="8">
    <source>
        <dbReference type="Pfam" id="PF04239"/>
    </source>
</evidence>
<protein>
    <submittedName>
        <fullName evidence="10">DUF421 domain-containing protein</fullName>
    </submittedName>
</protein>
<keyword evidence="6 7" id="KW-0472">Membrane</keyword>
<dbReference type="Pfam" id="PF04239">
    <property type="entry name" value="DUF421"/>
    <property type="match status" value="1"/>
</dbReference>
<keyword evidence="4 7" id="KW-0812">Transmembrane</keyword>
<proteinExistence type="inferred from homology"/>
<dbReference type="InterPro" id="IPR048454">
    <property type="entry name" value="YetF_N"/>
</dbReference>
<evidence type="ECO:0000256" key="3">
    <source>
        <dbReference type="ARBA" id="ARBA00022475"/>
    </source>
</evidence>
<reference evidence="10 11" key="1">
    <citation type="journal article" date="2019" name="Environ. Microbiol.">
        <title>Species interactions and distinct microbial communities in high Arctic permafrost affected cryosols are associated with the CH4 and CO2 gas fluxes.</title>
        <authorList>
            <person name="Altshuler I."/>
            <person name="Hamel J."/>
            <person name="Turney S."/>
            <person name="Magnuson E."/>
            <person name="Levesque R."/>
            <person name="Greer C."/>
            <person name="Whyte L.G."/>
        </authorList>
    </citation>
    <scope>NUCLEOTIDE SEQUENCE [LARGE SCALE GENOMIC DNA]</scope>
    <source>
        <strain evidence="10 11">S9.3B</strain>
    </source>
</reference>
<keyword evidence="5 7" id="KW-1133">Transmembrane helix</keyword>
<evidence type="ECO:0000256" key="5">
    <source>
        <dbReference type="ARBA" id="ARBA00022989"/>
    </source>
</evidence>
<dbReference type="EMBL" id="RCZP01000001">
    <property type="protein sequence ID" value="TPG61218.1"/>
    <property type="molecule type" value="Genomic_DNA"/>
</dbReference>
<keyword evidence="11" id="KW-1185">Reference proteome</keyword>
<dbReference type="GO" id="GO:0005886">
    <property type="term" value="C:plasma membrane"/>
    <property type="evidence" value="ECO:0007669"/>
    <property type="project" value="UniProtKB-SubCell"/>
</dbReference>
<evidence type="ECO:0000256" key="2">
    <source>
        <dbReference type="ARBA" id="ARBA00006448"/>
    </source>
</evidence>
<dbReference type="Proteomes" id="UP000317078">
    <property type="component" value="Unassembled WGS sequence"/>
</dbReference>
<dbReference type="PANTHER" id="PTHR34582:SF6">
    <property type="entry name" value="UPF0702 TRANSMEMBRANE PROTEIN YCAP"/>
    <property type="match status" value="1"/>
</dbReference>
<comment type="similarity">
    <text evidence="2">Belongs to the UPF0702 family.</text>
</comment>
<evidence type="ECO:0000256" key="7">
    <source>
        <dbReference type="SAM" id="Phobius"/>
    </source>
</evidence>
<evidence type="ECO:0000259" key="9">
    <source>
        <dbReference type="Pfam" id="PF20730"/>
    </source>
</evidence>
<name>A0A502GI15_9PROT</name>
<dbReference type="AlphaFoldDB" id="A0A502GI15"/>
<keyword evidence="3" id="KW-1003">Cell membrane</keyword>
<dbReference type="InterPro" id="IPR023090">
    <property type="entry name" value="UPF0702_alpha/beta_dom_sf"/>
</dbReference>
<gene>
    <name evidence="10" type="ORF">EAH89_01270</name>
</gene>
<evidence type="ECO:0000313" key="11">
    <source>
        <dbReference type="Proteomes" id="UP000317078"/>
    </source>
</evidence>
<evidence type="ECO:0000256" key="4">
    <source>
        <dbReference type="ARBA" id="ARBA00022692"/>
    </source>
</evidence>
<organism evidence="10 11">
    <name type="scientific">Muricoccus nepalensis</name>
    <dbReference type="NCBI Taxonomy" id="1854500"/>
    <lineage>
        <taxon>Bacteria</taxon>
        <taxon>Pseudomonadati</taxon>
        <taxon>Pseudomonadota</taxon>
        <taxon>Alphaproteobacteria</taxon>
        <taxon>Acetobacterales</taxon>
        <taxon>Roseomonadaceae</taxon>
        <taxon>Muricoccus</taxon>
    </lineage>
</organism>
<feature type="domain" description="YetF C-terminal" evidence="8">
    <location>
        <begin position="87"/>
        <end position="146"/>
    </location>
</feature>
<evidence type="ECO:0000256" key="1">
    <source>
        <dbReference type="ARBA" id="ARBA00004651"/>
    </source>
</evidence>
<dbReference type="InterPro" id="IPR007353">
    <property type="entry name" value="DUF421"/>
</dbReference>
<dbReference type="Gene3D" id="3.30.240.20">
    <property type="entry name" value="bsu07140 like domains"/>
    <property type="match status" value="1"/>
</dbReference>
<dbReference type="OrthoDB" id="9793799at2"/>
<sequence length="152" mass="16429">MTDIILRTAVAWLGLTVLLRLSGRRTLGEMSAVDLVVLLIAGDMIQQSLLGDDASLTSGFVVIITLLTLTMAYARAKASWPGAVRRLEGVPTVLLRDGRPDERQMANSRVALDEILEAARLQGITEPEEIRFALLEVSGQISIIPRAPPGRG</sequence>
<dbReference type="RefSeq" id="WP_140880949.1">
    <property type="nucleotide sequence ID" value="NZ_RCZP01000001.1"/>
</dbReference>
<evidence type="ECO:0000256" key="6">
    <source>
        <dbReference type="ARBA" id="ARBA00023136"/>
    </source>
</evidence>
<evidence type="ECO:0000313" key="10">
    <source>
        <dbReference type="EMBL" id="TPG61218.1"/>
    </source>
</evidence>
<accession>A0A502GI15</accession>
<comment type="caution">
    <text evidence="10">The sequence shown here is derived from an EMBL/GenBank/DDBJ whole genome shotgun (WGS) entry which is preliminary data.</text>
</comment>
<comment type="subcellular location">
    <subcellularLocation>
        <location evidence="1">Cell membrane</location>
        <topology evidence="1">Multi-pass membrane protein</topology>
    </subcellularLocation>
</comment>
<dbReference type="PANTHER" id="PTHR34582">
    <property type="entry name" value="UPF0702 TRANSMEMBRANE PROTEIN YCAP"/>
    <property type="match status" value="1"/>
</dbReference>
<feature type="domain" description="YetF-like N-terminal transmembrane" evidence="9">
    <location>
        <begin position="2"/>
        <end position="71"/>
    </location>
</feature>
<dbReference type="Pfam" id="PF20730">
    <property type="entry name" value="YetF_N"/>
    <property type="match status" value="1"/>
</dbReference>
<feature type="transmembrane region" description="Helical" evidence="7">
    <location>
        <begin position="56"/>
        <end position="76"/>
    </location>
</feature>